<dbReference type="InterPro" id="IPR029045">
    <property type="entry name" value="ClpP/crotonase-like_dom_sf"/>
</dbReference>
<accession>A0A375IWS0</accession>
<dbReference type="SUPFAM" id="SSF52096">
    <property type="entry name" value="ClpP/crotonase"/>
    <property type="match status" value="1"/>
</dbReference>
<dbReference type="PANTHER" id="PTHR11941:SF54">
    <property type="entry name" value="ENOYL-COA HYDRATASE, MITOCHONDRIAL"/>
    <property type="match status" value="1"/>
</dbReference>
<protein>
    <submittedName>
        <fullName evidence="3">3-hydroxypropionyl-coenzyme A dehydratase</fullName>
        <ecNumber evidence="3">4.2.1.116</ecNumber>
    </submittedName>
</protein>
<dbReference type="CDD" id="cd06558">
    <property type="entry name" value="crotonase-like"/>
    <property type="match status" value="1"/>
</dbReference>
<dbReference type="EC" id="4.2.1.116" evidence="3"/>
<organism evidence="3 4">
    <name type="scientific">Cupriavidus taiwanensis</name>
    <dbReference type="NCBI Taxonomy" id="164546"/>
    <lineage>
        <taxon>Bacteria</taxon>
        <taxon>Pseudomonadati</taxon>
        <taxon>Pseudomonadota</taxon>
        <taxon>Betaproteobacteria</taxon>
        <taxon>Burkholderiales</taxon>
        <taxon>Burkholderiaceae</taxon>
        <taxon>Cupriavidus</taxon>
    </lineage>
</organism>
<dbReference type="InterPro" id="IPR014748">
    <property type="entry name" value="Enoyl-CoA_hydra_C"/>
</dbReference>
<comment type="similarity">
    <text evidence="1">Belongs to the enoyl-CoA hydratase/isomerase family.</text>
</comment>
<sequence length="256" mass="27533">MSIDIKFDGPYAILTLNRPEARNALQFTMIEALSYTLDQVAASSARALIVTGAGPKAFCAGADIKELMDRSLMQQRQGAQLGQRTFDKLAKLAIPSVAVLHGYAFGGGLELAMACTFRIATVQARMGLPEIKLGLIPGYGGTQRLPRLVGEGRALEMVMSGRTVDAIEAERVGLVNRVVAHGEPAELGKAFMSEFIGYSRCASQFAREAVVRGMATTLEAGLEIEADLSTLAYQTDDAVEGMHAFIEKRTPEFKDA</sequence>
<dbReference type="GO" id="GO:0006635">
    <property type="term" value="P:fatty acid beta-oxidation"/>
    <property type="evidence" value="ECO:0007669"/>
    <property type="project" value="TreeGrafter"/>
</dbReference>
<dbReference type="Proteomes" id="UP000256805">
    <property type="component" value="Unassembled WGS sequence"/>
</dbReference>
<reference evidence="3 4" key="1">
    <citation type="submission" date="2018-01" db="EMBL/GenBank/DDBJ databases">
        <authorList>
            <person name="Gaut B.S."/>
            <person name="Morton B.R."/>
            <person name="Clegg M.T."/>
            <person name="Duvall M.R."/>
        </authorList>
    </citation>
    <scope>NUCLEOTIDE SEQUENCE [LARGE SCALE GENOMIC DNA]</scope>
    <source>
        <strain evidence="3">Cupriavidus taiwanensis cmp 52</strain>
    </source>
</reference>
<evidence type="ECO:0000256" key="2">
    <source>
        <dbReference type="ARBA" id="ARBA00023239"/>
    </source>
</evidence>
<dbReference type="FunFam" id="1.10.12.10:FF:000001">
    <property type="entry name" value="Probable enoyl-CoA hydratase, mitochondrial"/>
    <property type="match status" value="1"/>
</dbReference>
<keyword evidence="2 3" id="KW-0456">Lyase</keyword>
<name>A0A375IWS0_9BURK</name>
<dbReference type="PANTHER" id="PTHR11941">
    <property type="entry name" value="ENOYL-COA HYDRATASE-RELATED"/>
    <property type="match status" value="1"/>
</dbReference>
<dbReference type="Gene3D" id="1.10.12.10">
    <property type="entry name" value="Lyase 2-enoyl-coa Hydratase, Chain A, domain 2"/>
    <property type="match status" value="1"/>
</dbReference>
<evidence type="ECO:0000313" key="3">
    <source>
        <dbReference type="EMBL" id="SPR96542.1"/>
    </source>
</evidence>
<dbReference type="Gene3D" id="3.90.226.10">
    <property type="entry name" value="2-enoyl-CoA Hydratase, Chain A, domain 1"/>
    <property type="match status" value="1"/>
</dbReference>
<dbReference type="InterPro" id="IPR001753">
    <property type="entry name" value="Enoyl-CoA_hydra/iso"/>
</dbReference>
<gene>
    <name evidence="3" type="ORF">CBM2634_A130008</name>
</gene>
<evidence type="ECO:0000256" key="1">
    <source>
        <dbReference type="ARBA" id="ARBA00005254"/>
    </source>
</evidence>
<dbReference type="AlphaFoldDB" id="A0A375IWS0"/>
<dbReference type="FunFam" id="3.90.226.10:FF:000009">
    <property type="entry name" value="Carnitinyl-CoA dehydratase"/>
    <property type="match status" value="1"/>
</dbReference>
<dbReference type="RefSeq" id="WP_116382679.1">
    <property type="nucleotide sequence ID" value="NZ_LS483233.1"/>
</dbReference>
<proteinExistence type="inferred from homology"/>
<evidence type="ECO:0000313" key="4">
    <source>
        <dbReference type="Proteomes" id="UP000256805"/>
    </source>
</evidence>
<dbReference type="EMBL" id="OVTA01000005">
    <property type="protein sequence ID" value="SPR96542.1"/>
    <property type="molecule type" value="Genomic_DNA"/>
</dbReference>
<dbReference type="Pfam" id="PF00378">
    <property type="entry name" value="ECH_1"/>
    <property type="match status" value="1"/>
</dbReference>
<dbReference type="GO" id="GO:0043956">
    <property type="term" value="F:3-hydroxypropionyl-CoA dehydratase activity"/>
    <property type="evidence" value="ECO:0007669"/>
    <property type="project" value="UniProtKB-EC"/>
</dbReference>